<protein>
    <submittedName>
        <fullName evidence="6">Pirin family protein</fullName>
    </submittedName>
</protein>
<dbReference type="Gene3D" id="2.60.120.10">
    <property type="entry name" value="Jelly Rolls"/>
    <property type="match status" value="2"/>
</dbReference>
<name>A0A9X1LBR0_9PROT</name>
<proteinExistence type="inferred from homology"/>
<evidence type="ECO:0000256" key="2">
    <source>
        <dbReference type="PIRSR" id="PIRSR006232-1"/>
    </source>
</evidence>
<feature type="binding site" evidence="2">
    <location>
        <position position="117"/>
    </location>
    <ligand>
        <name>Fe cation</name>
        <dbReference type="ChEBI" id="CHEBI:24875"/>
    </ligand>
</feature>
<feature type="domain" description="Pirin C-terminal" evidence="5">
    <location>
        <begin position="190"/>
        <end position="290"/>
    </location>
</feature>
<dbReference type="InterPro" id="IPR003829">
    <property type="entry name" value="Pirin_N_dom"/>
</dbReference>
<dbReference type="InterPro" id="IPR011051">
    <property type="entry name" value="RmlC_Cupin_sf"/>
</dbReference>
<dbReference type="SUPFAM" id="SSF51182">
    <property type="entry name" value="RmlC-like cupins"/>
    <property type="match status" value="1"/>
</dbReference>
<dbReference type="PANTHER" id="PTHR13903">
    <property type="entry name" value="PIRIN-RELATED"/>
    <property type="match status" value="1"/>
</dbReference>
<evidence type="ECO:0000256" key="3">
    <source>
        <dbReference type="RuleBase" id="RU003457"/>
    </source>
</evidence>
<accession>A0A9X1LBR0</accession>
<reference evidence="6" key="1">
    <citation type="submission" date="2021-10" db="EMBL/GenBank/DDBJ databases">
        <title>Roseicella aerolatum sp. nov., isolated from aerosols of e-waste dismantling site.</title>
        <authorList>
            <person name="Qin T."/>
        </authorList>
    </citation>
    <scope>NUCLEOTIDE SEQUENCE</scope>
    <source>
        <strain evidence="6">GB24</strain>
    </source>
</reference>
<keyword evidence="2" id="KW-0408">Iron</keyword>
<dbReference type="InterPro" id="IPR008778">
    <property type="entry name" value="Pirin_C_dom"/>
</dbReference>
<feature type="binding site" evidence="2">
    <location>
        <position position="115"/>
    </location>
    <ligand>
        <name>Fe cation</name>
        <dbReference type="ChEBI" id="CHEBI:24875"/>
    </ligand>
</feature>
<dbReference type="InterPro" id="IPR012093">
    <property type="entry name" value="Pirin"/>
</dbReference>
<dbReference type="GO" id="GO:0046872">
    <property type="term" value="F:metal ion binding"/>
    <property type="evidence" value="ECO:0007669"/>
    <property type="project" value="UniProtKB-KW"/>
</dbReference>
<gene>
    <name evidence="6" type="ORF">LHA35_16695</name>
</gene>
<dbReference type="CDD" id="cd02247">
    <property type="entry name" value="cupin_pirin_C"/>
    <property type="match status" value="1"/>
</dbReference>
<dbReference type="Pfam" id="PF02678">
    <property type="entry name" value="Pirin"/>
    <property type="match status" value="1"/>
</dbReference>
<comment type="similarity">
    <text evidence="1 3">Belongs to the pirin family.</text>
</comment>
<dbReference type="RefSeq" id="WP_226610002.1">
    <property type="nucleotide sequence ID" value="NZ_JAJAQI010000025.1"/>
</dbReference>
<feature type="domain" description="Pirin N-terminal" evidence="4">
    <location>
        <begin position="32"/>
        <end position="137"/>
    </location>
</feature>
<dbReference type="Proteomes" id="UP001139311">
    <property type="component" value="Unassembled WGS sequence"/>
</dbReference>
<feature type="binding site" evidence="2">
    <location>
        <position position="73"/>
    </location>
    <ligand>
        <name>Fe cation</name>
        <dbReference type="ChEBI" id="CHEBI:24875"/>
    </ligand>
</feature>
<evidence type="ECO:0000256" key="1">
    <source>
        <dbReference type="ARBA" id="ARBA00008416"/>
    </source>
</evidence>
<evidence type="ECO:0000259" key="4">
    <source>
        <dbReference type="Pfam" id="PF02678"/>
    </source>
</evidence>
<evidence type="ECO:0000259" key="5">
    <source>
        <dbReference type="Pfam" id="PF05726"/>
    </source>
</evidence>
<dbReference type="CDD" id="cd02909">
    <property type="entry name" value="cupin_pirin_N"/>
    <property type="match status" value="1"/>
</dbReference>
<comment type="cofactor">
    <cofactor evidence="2">
        <name>Fe cation</name>
        <dbReference type="ChEBI" id="CHEBI:24875"/>
    </cofactor>
    <text evidence="2">Binds 1 Fe cation per subunit.</text>
</comment>
<sequence>MTWLPAEDPTCPTPPPGLELVLLPRAHDIGGFEVRRALPAKERQMVGPFIFFDQMGPGEFLAGKGLDVRPHPHIGLSTVTYLFEGEILHRDSLGSHQPIVPGDVNWMTAGRGIAHSERTDQGLRTRTNRLFGIQSWVALPKDAEETTPAFVHHPAASLPLVEDTGVRLRLIAGEGWGLASPVAVSTPLFYADAALTPGSALPLPDGHEERAAYVLDGEVEVASDSFGPGRMLVFRAGDRLALRAGPRGARVLLLGGAAMDGPRHLFWNFVSSSRERIEQAKADWQAGRFGKVPGDEQEFIPLPERAVVRAASRPSEPGQVGEGSPTS</sequence>
<dbReference type="InterPro" id="IPR014710">
    <property type="entry name" value="RmlC-like_jellyroll"/>
</dbReference>
<keyword evidence="7" id="KW-1185">Reference proteome</keyword>
<dbReference type="Pfam" id="PF05726">
    <property type="entry name" value="Pirin_C"/>
    <property type="match status" value="1"/>
</dbReference>
<comment type="caution">
    <text evidence="6">The sequence shown here is derived from an EMBL/GenBank/DDBJ whole genome shotgun (WGS) entry which is preliminary data.</text>
</comment>
<organism evidence="6 7">
    <name type="scientific">Roseicella aerolata</name>
    <dbReference type="NCBI Taxonomy" id="2883479"/>
    <lineage>
        <taxon>Bacteria</taxon>
        <taxon>Pseudomonadati</taxon>
        <taxon>Pseudomonadota</taxon>
        <taxon>Alphaproteobacteria</taxon>
        <taxon>Acetobacterales</taxon>
        <taxon>Roseomonadaceae</taxon>
        <taxon>Roseicella</taxon>
    </lineage>
</organism>
<keyword evidence="2" id="KW-0479">Metal-binding</keyword>
<evidence type="ECO:0000313" key="6">
    <source>
        <dbReference type="EMBL" id="MCB4823373.1"/>
    </source>
</evidence>
<dbReference type="AlphaFoldDB" id="A0A9X1LBR0"/>
<evidence type="ECO:0000313" key="7">
    <source>
        <dbReference type="Proteomes" id="UP001139311"/>
    </source>
</evidence>
<dbReference type="PANTHER" id="PTHR13903:SF8">
    <property type="entry name" value="PIRIN"/>
    <property type="match status" value="1"/>
</dbReference>
<dbReference type="PIRSF" id="PIRSF006232">
    <property type="entry name" value="Pirin"/>
    <property type="match status" value="1"/>
</dbReference>
<dbReference type="EMBL" id="JAJAQI010000025">
    <property type="protein sequence ID" value="MCB4823373.1"/>
    <property type="molecule type" value="Genomic_DNA"/>
</dbReference>
<feature type="binding site" evidence="2">
    <location>
        <position position="71"/>
    </location>
    <ligand>
        <name>Fe cation</name>
        <dbReference type="ChEBI" id="CHEBI:24875"/>
    </ligand>
</feature>